<name>X1TMK0_9ZZZZ</name>
<evidence type="ECO:0000256" key="1">
    <source>
        <dbReference type="ARBA" id="ARBA00023121"/>
    </source>
</evidence>
<sequence length="114" mass="12528">MTSKVKIVTDSTIYLPPEVIARYDIRVVPIKVAFGTDVYSEGVDITNEEFYQRLAKSGTLPITSQPPVSDFIKVYTELAQQGHPILSIHISSKISGTINSVTAARKSLPHAQIE</sequence>
<dbReference type="GO" id="GO:0008289">
    <property type="term" value="F:lipid binding"/>
    <property type="evidence" value="ECO:0007669"/>
    <property type="project" value="UniProtKB-KW"/>
</dbReference>
<dbReference type="AlphaFoldDB" id="X1TMK0"/>
<dbReference type="Pfam" id="PF02645">
    <property type="entry name" value="DegV"/>
    <property type="match status" value="1"/>
</dbReference>
<dbReference type="InterPro" id="IPR003797">
    <property type="entry name" value="DegV"/>
</dbReference>
<dbReference type="PANTHER" id="PTHR33434:SF2">
    <property type="entry name" value="FATTY ACID-BINDING PROTEIN TM_1468"/>
    <property type="match status" value="1"/>
</dbReference>
<evidence type="ECO:0008006" key="3">
    <source>
        <dbReference type="Google" id="ProtNLM"/>
    </source>
</evidence>
<protein>
    <recommendedName>
        <fullName evidence="3">DegV family protein</fullName>
    </recommendedName>
</protein>
<dbReference type="SUPFAM" id="SSF82549">
    <property type="entry name" value="DAK1/DegV-like"/>
    <property type="match status" value="1"/>
</dbReference>
<feature type="non-terminal residue" evidence="2">
    <location>
        <position position="114"/>
    </location>
</feature>
<keyword evidence="1" id="KW-0446">Lipid-binding</keyword>
<dbReference type="NCBIfam" id="TIGR00762">
    <property type="entry name" value="DegV"/>
    <property type="match status" value="1"/>
</dbReference>
<comment type="caution">
    <text evidence="2">The sequence shown here is derived from an EMBL/GenBank/DDBJ whole genome shotgun (WGS) entry which is preliminary data.</text>
</comment>
<dbReference type="InterPro" id="IPR050270">
    <property type="entry name" value="DegV_domain_contain"/>
</dbReference>
<dbReference type="Gene3D" id="3.40.50.10170">
    <property type="match status" value="1"/>
</dbReference>
<evidence type="ECO:0000313" key="2">
    <source>
        <dbReference type="EMBL" id="GAJ06558.1"/>
    </source>
</evidence>
<accession>X1TMK0</accession>
<dbReference type="PROSITE" id="PS51482">
    <property type="entry name" value="DEGV"/>
    <property type="match status" value="1"/>
</dbReference>
<dbReference type="EMBL" id="BARW01034450">
    <property type="protein sequence ID" value="GAJ06558.1"/>
    <property type="molecule type" value="Genomic_DNA"/>
</dbReference>
<organism evidence="2">
    <name type="scientific">marine sediment metagenome</name>
    <dbReference type="NCBI Taxonomy" id="412755"/>
    <lineage>
        <taxon>unclassified sequences</taxon>
        <taxon>metagenomes</taxon>
        <taxon>ecological metagenomes</taxon>
    </lineage>
</organism>
<dbReference type="PANTHER" id="PTHR33434">
    <property type="entry name" value="DEGV DOMAIN-CONTAINING PROTEIN DR_1986-RELATED"/>
    <property type="match status" value="1"/>
</dbReference>
<proteinExistence type="predicted"/>
<gene>
    <name evidence="2" type="ORF">S12H4_53997</name>
</gene>
<reference evidence="2" key="1">
    <citation type="journal article" date="2014" name="Front. Microbiol.">
        <title>High frequency of phylogenetically diverse reductive dehalogenase-homologous genes in deep subseafloor sedimentary metagenomes.</title>
        <authorList>
            <person name="Kawai M."/>
            <person name="Futagami T."/>
            <person name="Toyoda A."/>
            <person name="Takaki Y."/>
            <person name="Nishi S."/>
            <person name="Hori S."/>
            <person name="Arai W."/>
            <person name="Tsubouchi T."/>
            <person name="Morono Y."/>
            <person name="Uchiyama I."/>
            <person name="Ito T."/>
            <person name="Fujiyama A."/>
            <person name="Inagaki F."/>
            <person name="Takami H."/>
        </authorList>
    </citation>
    <scope>NUCLEOTIDE SEQUENCE</scope>
    <source>
        <strain evidence="2">Expedition CK06-06</strain>
    </source>
</reference>